<dbReference type="OrthoDB" id="17212at2759"/>
<dbReference type="PANTHER" id="PTHR10300">
    <property type="entry name" value="CALCIPRESSIN"/>
    <property type="match status" value="1"/>
</dbReference>
<protein>
    <recommendedName>
        <fullName evidence="5">Calcipressin</fullName>
    </recommendedName>
</protein>
<dbReference type="EMBL" id="JANBQF010000359">
    <property type="protein sequence ID" value="KAJ2001848.1"/>
    <property type="molecule type" value="Genomic_DNA"/>
</dbReference>
<keyword evidence="4" id="KW-1185">Reference proteome</keyword>
<reference evidence="3" key="1">
    <citation type="submission" date="2022-07" db="EMBL/GenBank/DDBJ databases">
        <title>Phylogenomic reconstructions and comparative analyses of Kickxellomycotina fungi.</title>
        <authorList>
            <person name="Reynolds N.K."/>
            <person name="Stajich J.E."/>
            <person name="Barry K."/>
            <person name="Grigoriev I.V."/>
            <person name="Crous P."/>
            <person name="Smith M.E."/>
        </authorList>
    </citation>
    <scope>NUCLEOTIDE SEQUENCE</scope>
    <source>
        <strain evidence="3">IMI 214461</strain>
    </source>
</reference>
<comment type="caution">
    <text evidence="3">The sequence shown here is derived from an EMBL/GenBank/DDBJ whole genome shotgun (WGS) entry which is preliminary data.</text>
</comment>
<dbReference type="PANTHER" id="PTHR10300:SF14">
    <property type="entry name" value="PROTEIN SARAH"/>
    <property type="match status" value="1"/>
</dbReference>
<feature type="region of interest" description="Disordered" evidence="2">
    <location>
        <begin position="217"/>
        <end position="255"/>
    </location>
</feature>
<sequence>MSLNSLPRPEATNSLVVVFDSFTGDACVALRAKLEAHGPLCHFAKLKSFGRCLAVFACTADAQAAMRTLNSRPVLPGNNAHIYYSMHTSLSQSRNNFLKVPAQEKLWLISPPGSPPINWRQTREDPPNAKHLDHRLEAALQELSLGQFTLNPTDVVDYDSAESGDDALGDDIGAAGLCCCGAESETSTGSRAPAAGSGGQIAPTILIQNYDRVGASSSQAAMHGSRLAPPPILHGRPSTPNPAFKAHQPTARPPI</sequence>
<organism evidence="3 4">
    <name type="scientific">Coemansia thaxteri</name>
    <dbReference type="NCBI Taxonomy" id="2663907"/>
    <lineage>
        <taxon>Eukaryota</taxon>
        <taxon>Fungi</taxon>
        <taxon>Fungi incertae sedis</taxon>
        <taxon>Zoopagomycota</taxon>
        <taxon>Kickxellomycotina</taxon>
        <taxon>Kickxellomycetes</taxon>
        <taxon>Kickxellales</taxon>
        <taxon>Kickxellaceae</taxon>
        <taxon>Coemansia</taxon>
    </lineage>
</organism>
<dbReference type="InterPro" id="IPR006931">
    <property type="entry name" value="Calcipressin"/>
</dbReference>
<dbReference type="SUPFAM" id="SSF54928">
    <property type="entry name" value="RNA-binding domain, RBD"/>
    <property type="match status" value="1"/>
</dbReference>
<evidence type="ECO:0008006" key="5">
    <source>
        <dbReference type="Google" id="ProtNLM"/>
    </source>
</evidence>
<evidence type="ECO:0000256" key="2">
    <source>
        <dbReference type="SAM" id="MobiDB-lite"/>
    </source>
</evidence>
<accession>A0A9W8BC45</accession>
<comment type="similarity">
    <text evidence="1">Belongs to the RCAN family.</text>
</comment>
<dbReference type="InterPro" id="IPR035979">
    <property type="entry name" value="RBD_domain_sf"/>
</dbReference>
<dbReference type="InterPro" id="IPR012677">
    <property type="entry name" value="Nucleotide-bd_a/b_plait_sf"/>
</dbReference>
<dbReference type="AlphaFoldDB" id="A0A9W8BC45"/>
<dbReference type="Proteomes" id="UP001150907">
    <property type="component" value="Unassembled WGS sequence"/>
</dbReference>
<dbReference type="Pfam" id="PF04847">
    <property type="entry name" value="Calcipressin"/>
    <property type="match status" value="1"/>
</dbReference>
<evidence type="ECO:0000256" key="1">
    <source>
        <dbReference type="ARBA" id="ARBA00008209"/>
    </source>
</evidence>
<name>A0A9W8BC45_9FUNG</name>
<dbReference type="Gene3D" id="3.30.70.330">
    <property type="match status" value="1"/>
</dbReference>
<dbReference type="GO" id="GO:0005634">
    <property type="term" value="C:nucleus"/>
    <property type="evidence" value="ECO:0007669"/>
    <property type="project" value="TreeGrafter"/>
</dbReference>
<evidence type="ECO:0000313" key="4">
    <source>
        <dbReference type="Proteomes" id="UP001150907"/>
    </source>
</evidence>
<gene>
    <name evidence="3" type="ORF">H4R26_003910</name>
</gene>
<dbReference type="GO" id="GO:0008597">
    <property type="term" value="F:calcium-dependent protein serine/threonine phosphatase regulator activity"/>
    <property type="evidence" value="ECO:0007669"/>
    <property type="project" value="TreeGrafter"/>
</dbReference>
<proteinExistence type="inferred from homology"/>
<evidence type="ECO:0000313" key="3">
    <source>
        <dbReference type="EMBL" id="KAJ2001848.1"/>
    </source>
</evidence>
<dbReference type="GO" id="GO:0005737">
    <property type="term" value="C:cytoplasm"/>
    <property type="evidence" value="ECO:0007669"/>
    <property type="project" value="TreeGrafter"/>
</dbReference>
<dbReference type="GO" id="GO:0003676">
    <property type="term" value="F:nucleic acid binding"/>
    <property type="evidence" value="ECO:0007669"/>
    <property type="project" value="InterPro"/>
</dbReference>
<dbReference type="GO" id="GO:0019722">
    <property type="term" value="P:calcium-mediated signaling"/>
    <property type="evidence" value="ECO:0007669"/>
    <property type="project" value="InterPro"/>
</dbReference>